<dbReference type="InterPro" id="IPR050216">
    <property type="entry name" value="LRR_domain-containing"/>
</dbReference>
<organism evidence="3 4">
    <name type="scientific">Molorchus minor</name>
    <dbReference type="NCBI Taxonomy" id="1323400"/>
    <lineage>
        <taxon>Eukaryota</taxon>
        <taxon>Metazoa</taxon>
        <taxon>Ecdysozoa</taxon>
        <taxon>Arthropoda</taxon>
        <taxon>Hexapoda</taxon>
        <taxon>Insecta</taxon>
        <taxon>Pterygota</taxon>
        <taxon>Neoptera</taxon>
        <taxon>Endopterygota</taxon>
        <taxon>Coleoptera</taxon>
        <taxon>Polyphaga</taxon>
        <taxon>Cucujiformia</taxon>
        <taxon>Chrysomeloidea</taxon>
        <taxon>Cerambycidae</taxon>
        <taxon>Lamiinae</taxon>
        <taxon>Monochamini</taxon>
        <taxon>Molorchus</taxon>
    </lineage>
</organism>
<dbReference type="PANTHER" id="PTHR48051:SF1">
    <property type="entry name" value="RAS SUPPRESSOR PROTEIN 1"/>
    <property type="match status" value="1"/>
</dbReference>
<dbReference type="SUPFAM" id="SSF52058">
    <property type="entry name" value="L domain-like"/>
    <property type="match status" value="2"/>
</dbReference>
<dbReference type="PROSITE" id="PS51450">
    <property type="entry name" value="LRR"/>
    <property type="match status" value="6"/>
</dbReference>
<dbReference type="InterPro" id="IPR001611">
    <property type="entry name" value="Leu-rich_rpt"/>
</dbReference>
<dbReference type="PANTHER" id="PTHR48051">
    <property type="match status" value="1"/>
</dbReference>
<dbReference type="Gene3D" id="3.80.10.10">
    <property type="entry name" value="Ribonuclease Inhibitor"/>
    <property type="match status" value="4"/>
</dbReference>
<dbReference type="Pfam" id="PF13855">
    <property type="entry name" value="LRR_8"/>
    <property type="match status" value="3"/>
</dbReference>
<keyword evidence="1" id="KW-0433">Leucine-rich repeat</keyword>
<sequence>MFTMYESTDEKTTDIDFSRTPKDDEVWWNIHPLVYLDLSSNVLICIPEQIAIFQDLTVLNLQDNNLTDLPEEMVRLTELNLSNNKLRELPPDIVNIRSLLKLDVSHNSIQYLPNMGELRKLQLLYAQHNDIEEIPSFEGCMQVEEIYFGNNIIKEVPSNSVNTWLDLTNNSIMELPNAMGIMPHLQSLKLEGNKLKQIRPDIIRAGTNRILRHLREKITDEDLQGLGGISSDGSYDAKYFPDRYAMRNGNILNLALKNLSDVPEEVFEEAKEAKVTVVDLCKNNFTQVPSRLLKVGDYLTELNLSINRLEELPEFITELKKLKFLDVSKNLLTGLPDSFDSMVSLRELILSNNKLTRIPKCIFGMVGLEILLLNDNSINEIDIDGLQNLRRLATLSMSNNNIQYVPPHLGNMTQLRSLELKGNPFRQPRYTILDQGTETILLYLRDKIPL</sequence>
<reference evidence="3" key="1">
    <citation type="journal article" date="2023" name="Insect Mol. Biol.">
        <title>Genome sequencing provides insights into the evolution of gene families encoding plant cell wall-degrading enzymes in longhorned beetles.</title>
        <authorList>
            <person name="Shin N.R."/>
            <person name="Okamura Y."/>
            <person name="Kirsch R."/>
            <person name="Pauchet Y."/>
        </authorList>
    </citation>
    <scope>NUCLEOTIDE SEQUENCE</scope>
    <source>
        <strain evidence="3">MMC_N1</strain>
    </source>
</reference>
<evidence type="ECO:0008006" key="5">
    <source>
        <dbReference type="Google" id="ProtNLM"/>
    </source>
</evidence>
<dbReference type="Proteomes" id="UP001162164">
    <property type="component" value="Unassembled WGS sequence"/>
</dbReference>
<comment type="caution">
    <text evidence="3">The sequence shown here is derived from an EMBL/GenBank/DDBJ whole genome shotgun (WGS) entry which is preliminary data.</text>
</comment>
<protein>
    <recommendedName>
        <fullName evidence="5">Leucine-rich repeat-containing protein 40</fullName>
    </recommendedName>
</protein>
<evidence type="ECO:0000313" key="3">
    <source>
        <dbReference type="EMBL" id="KAJ8984995.1"/>
    </source>
</evidence>
<dbReference type="EMBL" id="JAPWTJ010000021">
    <property type="protein sequence ID" value="KAJ8984995.1"/>
    <property type="molecule type" value="Genomic_DNA"/>
</dbReference>
<keyword evidence="2" id="KW-0677">Repeat</keyword>
<keyword evidence="4" id="KW-1185">Reference proteome</keyword>
<dbReference type="InterPro" id="IPR003591">
    <property type="entry name" value="Leu-rich_rpt_typical-subtyp"/>
</dbReference>
<dbReference type="SMART" id="SM00369">
    <property type="entry name" value="LRR_TYP"/>
    <property type="match status" value="8"/>
</dbReference>
<evidence type="ECO:0000313" key="4">
    <source>
        <dbReference type="Proteomes" id="UP001162164"/>
    </source>
</evidence>
<dbReference type="InterPro" id="IPR032675">
    <property type="entry name" value="LRR_dom_sf"/>
</dbReference>
<proteinExistence type="predicted"/>
<accession>A0ABQ9K648</accession>
<dbReference type="SMART" id="SM00364">
    <property type="entry name" value="LRR_BAC"/>
    <property type="match status" value="7"/>
</dbReference>
<name>A0ABQ9K648_9CUCU</name>
<evidence type="ECO:0000256" key="2">
    <source>
        <dbReference type="ARBA" id="ARBA00022737"/>
    </source>
</evidence>
<evidence type="ECO:0000256" key="1">
    <source>
        <dbReference type="ARBA" id="ARBA00022614"/>
    </source>
</evidence>
<gene>
    <name evidence="3" type="ORF">NQ317_016906</name>
</gene>